<accession>A0A4W3GGR5</accession>
<keyword evidence="2 5" id="KW-0010">Activator</keyword>
<keyword evidence="3 5" id="KW-0804">Transcription</keyword>
<keyword evidence="5" id="KW-0779">Telomere</keyword>
<dbReference type="FunCoup" id="A0A4W3GGR5">
    <property type="interactions" value="412"/>
</dbReference>
<dbReference type="Ensembl" id="ENSCMIT00000001942.1">
    <property type="protein sequence ID" value="ENSCMIP00000001870.1"/>
    <property type="gene ID" value="ENSCMIG00000001144.1"/>
</dbReference>
<protein>
    <recommendedName>
        <fullName evidence="5">Telomeric repeat-binding factor 2-interacting protein 1</fullName>
        <shortName evidence="5">TERF2-interacting telomeric protein 1</shortName>
    </recommendedName>
    <alternativeName>
        <fullName evidence="5">Repressor/activator protein 1 homolog</fullName>
    </alternativeName>
</protein>
<proteinExistence type="inferred from homology"/>
<keyword evidence="1 5" id="KW-0805">Transcription regulation</keyword>
<dbReference type="GO" id="GO:0006355">
    <property type="term" value="P:regulation of DNA-templated transcription"/>
    <property type="evidence" value="ECO:0007669"/>
    <property type="project" value="UniProtKB-UniRule"/>
</dbReference>
<reference evidence="9" key="2">
    <citation type="journal article" date="2007" name="PLoS Biol.">
        <title>Survey sequencing and comparative analysis of the elephant shark (Callorhinchus milii) genome.</title>
        <authorList>
            <person name="Venkatesh B."/>
            <person name="Kirkness E.F."/>
            <person name="Loh Y.H."/>
            <person name="Halpern A.L."/>
            <person name="Lee A.P."/>
            <person name="Johnson J."/>
            <person name="Dandona N."/>
            <person name="Viswanathan L.D."/>
            <person name="Tay A."/>
            <person name="Venter J.C."/>
            <person name="Strausberg R.L."/>
            <person name="Brenner S."/>
        </authorList>
    </citation>
    <scope>NUCLEOTIDE SEQUENCE [LARGE SCALE GENOMIC DNA]</scope>
</reference>
<reference evidence="9" key="3">
    <citation type="journal article" date="2014" name="Nature">
        <title>Elephant shark genome provides unique insights into gnathostome evolution.</title>
        <authorList>
            <consortium name="International Elephant Shark Genome Sequencing Consortium"/>
            <person name="Venkatesh B."/>
            <person name="Lee A.P."/>
            <person name="Ravi V."/>
            <person name="Maurya A.K."/>
            <person name="Lian M.M."/>
            <person name="Swann J.B."/>
            <person name="Ohta Y."/>
            <person name="Flajnik M.F."/>
            <person name="Sutoh Y."/>
            <person name="Kasahara M."/>
            <person name="Hoon S."/>
            <person name="Gangu V."/>
            <person name="Roy S.W."/>
            <person name="Irimia M."/>
            <person name="Korzh V."/>
            <person name="Kondrychyn I."/>
            <person name="Lim Z.W."/>
            <person name="Tay B.H."/>
            <person name="Tohari S."/>
            <person name="Kong K.W."/>
            <person name="Ho S."/>
            <person name="Lorente-Galdos B."/>
            <person name="Quilez J."/>
            <person name="Marques-Bonet T."/>
            <person name="Raney B.J."/>
            <person name="Ingham P.W."/>
            <person name="Tay A."/>
            <person name="Hillier L.W."/>
            <person name="Minx P."/>
            <person name="Boehm T."/>
            <person name="Wilson R.K."/>
            <person name="Brenner S."/>
            <person name="Warren W.C."/>
        </authorList>
    </citation>
    <scope>NUCLEOTIDE SEQUENCE [LARGE SCALE GENOMIC DNA]</scope>
</reference>
<evidence type="ECO:0000256" key="6">
    <source>
        <dbReference type="SAM" id="MobiDB-lite"/>
    </source>
</evidence>
<dbReference type="GO" id="GO:0031848">
    <property type="term" value="P:protection from non-homologous end joining at telomere"/>
    <property type="evidence" value="ECO:0007669"/>
    <property type="project" value="TreeGrafter"/>
</dbReference>
<feature type="region of interest" description="Disordered" evidence="6">
    <location>
        <begin position="88"/>
        <end position="122"/>
    </location>
</feature>
<evidence type="ECO:0000256" key="4">
    <source>
        <dbReference type="ARBA" id="ARBA00023242"/>
    </source>
</evidence>
<comment type="similarity">
    <text evidence="5">Belongs to the RAP1 family.</text>
</comment>
<dbReference type="GO" id="GO:0010833">
    <property type="term" value="P:telomere maintenance via telomere lengthening"/>
    <property type="evidence" value="ECO:0007669"/>
    <property type="project" value="UniProtKB-UniRule"/>
</dbReference>
<feature type="compositionally biased region" description="Polar residues" evidence="6">
    <location>
        <begin position="106"/>
        <end position="118"/>
    </location>
</feature>
<dbReference type="OMA" id="SDGYPIW"/>
<comment type="function">
    <text evidence="5">Acts both as a regulator of telomere function and as a transcription regulator. Involved in the regulation of telomere length and protection as a component of the shelterin complex (telosome). Does not bind DNA directly: recruited to telomeric double-stranded 5'-TTAGGG-3' repeats via its interaction with terf2. Independently of its function in telomeres, also acts as a transcription regulator: recruited to extratelomeric 5'-TTAGGG-3' sites via its association with terf2 or other factors, and regulates gene expression.</text>
</comment>
<keyword evidence="9" id="KW-1185">Reference proteome</keyword>
<reference evidence="9" key="1">
    <citation type="journal article" date="2006" name="Science">
        <title>Ancient noncoding elements conserved in the human genome.</title>
        <authorList>
            <person name="Venkatesh B."/>
            <person name="Kirkness E.F."/>
            <person name="Loh Y.H."/>
            <person name="Halpern A.L."/>
            <person name="Lee A.P."/>
            <person name="Johnson J."/>
            <person name="Dandona N."/>
            <person name="Viswanathan L.D."/>
            <person name="Tay A."/>
            <person name="Venter J.C."/>
            <person name="Strausberg R.L."/>
            <person name="Brenner S."/>
        </authorList>
    </citation>
    <scope>NUCLEOTIDE SEQUENCE [LARGE SCALE GENOMIC DNA]</scope>
</reference>
<evidence type="ECO:0000256" key="5">
    <source>
        <dbReference type="RuleBase" id="RU367107"/>
    </source>
</evidence>
<dbReference type="Pfam" id="PF11626">
    <property type="entry name" value="Rap1_C"/>
    <property type="match status" value="1"/>
</dbReference>
<sequence>PNPPQLGVKPPNGVAIGTLFLDDSGAPLRFYMRPSSTKAVLLPLVTHGGGVMCGLQAPGALLLAELGPGPPLKGHVRPLLNVGECVWGEQDPPAPSPPGLPEQVSAEPNLSSSGTWKKTTVRMPKKDQKTGFAHPPLLPLSLFIFFRTKIKTGSMANNLPKKTGTLAEFIINNAQSESESQTQVDANSFSPTPSQNEVDSAVKAIETLRQEYHLDLCGATQVLLKNNGDLVATMHFMATGHRPDGHPIWTHQDDLDLESEEQNVKERLVKMFGADHLAKRRAFKNS</sequence>
<dbReference type="Proteomes" id="UP000314986">
    <property type="component" value="Unassembled WGS sequence"/>
</dbReference>
<reference evidence="8" key="5">
    <citation type="submission" date="2025-09" db="UniProtKB">
        <authorList>
            <consortium name="Ensembl"/>
        </authorList>
    </citation>
    <scope>IDENTIFICATION</scope>
</reference>
<comment type="subcellular location">
    <subcellularLocation>
        <location evidence="5">Nucleus</location>
    </subcellularLocation>
    <subcellularLocation>
        <location evidence="5">Chromosome</location>
        <location evidence="5">Telomere</location>
    </subcellularLocation>
</comment>
<dbReference type="STRING" id="7868.ENSCMIP00000001870"/>
<dbReference type="InterPro" id="IPR021661">
    <property type="entry name" value="Rap1_C"/>
</dbReference>
<evidence type="ECO:0000259" key="7">
    <source>
        <dbReference type="Pfam" id="PF11626"/>
    </source>
</evidence>
<dbReference type="InterPro" id="IPR039595">
    <property type="entry name" value="TE2IP/Rap1"/>
</dbReference>
<dbReference type="InParanoid" id="A0A4W3GGR5"/>
<feature type="domain" description="TRF2-interacting telomeric protein/Rap1 C-terminal" evidence="7">
    <location>
        <begin position="220"/>
        <end position="283"/>
    </location>
</feature>
<evidence type="ECO:0000256" key="2">
    <source>
        <dbReference type="ARBA" id="ARBA00023159"/>
    </source>
</evidence>
<keyword evidence="4 5" id="KW-0539">Nucleus</keyword>
<dbReference type="AlphaFoldDB" id="A0A4W3GGR5"/>
<organism evidence="8 9">
    <name type="scientific">Callorhinchus milii</name>
    <name type="common">Ghost shark</name>
    <dbReference type="NCBI Taxonomy" id="7868"/>
    <lineage>
        <taxon>Eukaryota</taxon>
        <taxon>Metazoa</taxon>
        <taxon>Chordata</taxon>
        <taxon>Craniata</taxon>
        <taxon>Vertebrata</taxon>
        <taxon>Chondrichthyes</taxon>
        <taxon>Holocephali</taxon>
        <taxon>Chimaeriformes</taxon>
        <taxon>Callorhinchidae</taxon>
        <taxon>Callorhinchus</taxon>
    </lineage>
</organism>
<dbReference type="GeneTree" id="ENSGT00940000168635"/>
<reference evidence="8" key="4">
    <citation type="submission" date="2025-08" db="UniProtKB">
        <authorList>
            <consortium name="Ensembl"/>
        </authorList>
    </citation>
    <scope>IDENTIFICATION</scope>
</reference>
<evidence type="ECO:0000313" key="8">
    <source>
        <dbReference type="Ensembl" id="ENSCMIP00000001870.1"/>
    </source>
</evidence>
<dbReference type="PANTHER" id="PTHR16466">
    <property type="entry name" value="TELOMERE REPEAT-BINDING FACTOR 2-INTERACTING PROTEIN 1"/>
    <property type="match status" value="1"/>
</dbReference>
<dbReference type="PANTHER" id="PTHR16466:SF6">
    <property type="entry name" value="TELOMERIC REPEAT-BINDING FACTOR 2-INTERACTING PROTEIN 1"/>
    <property type="match status" value="1"/>
</dbReference>
<dbReference type="GO" id="GO:0070187">
    <property type="term" value="C:shelterin complex"/>
    <property type="evidence" value="ECO:0007669"/>
    <property type="project" value="TreeGrafter"/>
</dbReference>
<comment type="subunit">
    <text evidence="5">Homodimer.</text>
</comment>
<dbReference type="GO" id="GO:0042162">
    <property type="term" value="F:telomeric DNA binding"/>
    <property type="evidence" value="ECO:0007669"/>
    <property type="project" value="TreeGrafter"/>
</dbReference>
<name>A0A4W3GGR5_CALMI</name>
<keyword evidence="5" id="KW-0158">Chromosome</keyword>
<evidence type="ECO:0000256" key="1">
    <source>
        <dbReference type="ARBA" id="ARBA00023015"/>
    </source>
</evidence>
<feature type="region of interest" description="Disordered" evidence="6">
    <location>
        <begin position="177"/>
        <end position="197"/>
    </location>
</feature>
<evidence type="ECO:0000256" key="3">
    <source>
        <dbReference type="ARBA" id="ARBA00023163"/>
    </source>
</evidence>
<evidence type="ECO:0000313" key="9">
    <source>
        <dbReference type="Proteomes" id="UP000314986"/>
    </source>
</evidence>